<name>A0A1T1GQB9_9GAMM</name>
<comment type="caution">
    <text evidence="1">The sequence shown here is derived from an EMBL/GenBank/DDBJ whole genome shotgun (WGS) entry which is preliminary data.</text>
</comment>
<gene>
    <name evidence="1" type="ORF">B1202_15955</name>
</gene>
<evidence type="ECO:0000313" key="1">
    <source>
        <dbReference type="EMBL" id="OOV79647.1"/>
    </source>
</evidence>
<keyword evidence="2" id="KW-1185">Reference proteome</keyword>
<proteinExistence type="predicted"/>
<evidence type="ECO:0000313" key="2">
    <source>
        <dbReference type="Proteomes" id="UP000191160"/>
    </source>
</evidence>
<reference evidence="1 2" key="1">
    <citation type="submission" date="2017-02" db="EMBL/GenBank/DDBJ databases">
        <title>Acinetobacter sp. ANC 4945, whole genome shotgun sequencing project.</title>
        <authorList>
            <person name="Radolfova-Krizova L."/>
            <person name="Al Atrouni A."/>
            <person name="Nemec A."/>
        </authorList>
    </citation>
    <scope>NUCLEOTIDE SEQUENCE [LARGE SCALE GENOMIC DNA]</scope>
    <source>
        <strain evidence="1 2">ANC 4945</strain>
    </source>
</reference>
<dbReference type="Proteomes" id="UP000191160">
    <property type="component" value="Unassembled WGS sequence"/>
</dbReference>
<protein>
    <submittedName>
        <fullName evidence="1">Uncharacterized protein</fullName>
    </submittedName>
</protein>
<dbReference type="AlphaFoldDB" id="A0A1T1GQB9"/>
<dbReference type="RefSeq" id="WP_213033265.1">
    <property type="nucleotide sequence ID" value="NZ_JAMCOZ010000011.1"/>
</dbReference>
<sequence length="221" mass="25570">MSRYDLLKITAKHVGLGIADTFSAGMGSAVKNSIAEIKEYAQKNNEALYYLQVKTFLETEEFDQEEIDKFFNENPENLRLGVEIFKILEQTFLEKQAEYLARGFKKYVQKKIKSQKLYEYIHVIEQLNRHVLDQIQKDLNAVSKYSMHGLPRAGETLSTMAFTSNNTSKNQVLQTIGFIDEEPDQTPVTLSGSIKPKVIYKRTKLYLDFFQDIIEEEQCTE</sequence>
<dbReference type="EMBL" id="MVKX01000013">
    <property type="protein sequence ID" value="OOV79647.1"/>
    <property type="molecule type" value="Genomic_DNA"/>
</dbReference>
<organism evidence="1 2">
    <name type="scientific">Acinetobacter amyesii</name>
    <dbReference type="NCBI Taxonomy" id="2942470"/>
    <lineage>
        <taxon>Bacteria</taxon>
        <taxon>Pseudomonadati</taxon>
        <taxon>Pseudomonadota</taxon>
        <taxon>Gammaproteobacteria</taxon>
        <taxon>Moraxellales</taxon>
        <taxon>Moraxellaceae</taxon>
        <taxon>Acinetobacter</taxon>
    </lineage>
</organism>
<accession>A0A1T1GQB9</accession>